<dbReference type="GO" id="GO:0006289">
    <property type="term" value="P:nucleotide-excision repair"/>
    <property type="evidence" value="ECO:0007669"/>
    <property type="project" value="InterPro"/>
</dbReference>
<dbReference type="GO" id="GO:0071942">
    <property type="term" value="C:XPC complex"/>
    <property type="evidence" value="ECO:0007669"/>
    <property type="project" value="TreeGrafter"/>
</dbReference>
<comment type="caution">
    <text evidence="2">The sequence shown here is derived from an EMBL/GenBank/DDBJ whole genome shotgun (WGS) entry which is preliminary data.</text>
</comment>
<dbReference type="AlphaFoldDB" id="A0A9P6H006"/>
<evidence type="ECO:0000259" key="1">
    <source>
        <dbReference type="SMART" id="SM01030"/>
    </source>
</evidence>
<protein>
    <submittedName>
        <fullName evidence="2">DNA repair protein complementing XP-C cells like protein</fullName>
    </submittedName>
</protein>
<dbReference type="GO" id="GO:0006298">
    <property type="term" value="P:mismatch repair"/>
    <property type="evidence" value="ECO:0007669"/>
    <property type="project" value="TreeGrafter"/>
</dbReference>
<evidence type="ECO:0000313" key="3">
    <source>
        <dbReference type="Proteomes" id="UP000740883"/>
    </source>
</evidence>
<dbReference type="InterPro" id="IPR004583">
    <property type="entry name" value="DNA_repair_Rad4"/>
</dbReference>
<evidence type="ECO:0000313" key="2">
    <source>
        <dbReference type="EMBL" id="KAF9764359.1"/>
    </source>
</evidence>
<accession>A0A9P6H006</accession>
<dbReference type="PANTHER" id="PTHR12135:SF0">
    <property type="entry name" value="DNA REPAIR PROTEIN COMPLEMENTING XP-C CELLS"/>
    <property type="match status" value="1"/>
</dbReference>
<feature type="domain" description="Rad4 beta-hairpin" evidence="1">
    <location>
        <begin position="181"/>
        <end position="232"/>
    </location>
</feature>
<dbReference type="GO" id="GO:0000111">
    <property type="term" value="C:nucleotide-excision repair factor 2 complex"/>
    <property type="evidence" value="ECO:0007669"/>
    <property type="project" value="TreeGrafter"/>
</dbReference>
<organism evidence="2 3">
    <name type="scientific">Nosema granulosis</name>
    <dbReference type="NCBI Taxonomy" id="83296"/>
    <lineage>
        <taxon>Eukaryota</taxon>
        <taxon>Fungi</taxon>
        <taxon>Fungi incertae sedis</taxon>
        <taxon>Microsporidia</taxon>
        <taxon>Nosematidae</taxon>
        <taxon>Nosema</taxon>
    </lineage>
</organism>
<name>A0A9P6H006_9MICR</name>
<dbReference type="Gene3D" id="2.20.20.110">
    <property type="entry name" value="Rad4, beta-hairpin domain BHD1"/>
    <property type="match status" value="1"/>
</dbReference>
<dbReference type="PANTHER" id="PTHR12135">
    <property type="entry name" value="DNA REPAIR PROTEIN XP-C / RAD4"/>
    <property type="match status" value="1"/>
</dbReference>
<dbReference type="EMBL" id="SBJO01000026">
    <property type="protein sequence ID" value="KAF9764359.1"/>
    <property type="molecule type" value="Genomic_DNA"/>
</dbReference>
<dbReference type="Proteomes" id="UP000740883">
    <property type="component" value="Unassembled WGS sequence"/>
</dbReference>
<dbReference type="GO" id="GO:0005737">
    <property type="term" value="C:cytoplasm"/>
    <property type="evidence" value="ECO:0007669"/>
    <property type="project" value="TreeGrafter"/>
</dbReference>
<reference evidence="2 3" key="1">
    <citation type="journal article" date="2020" name="Genome Biol. Evol.">
        <title>Comparative genomics of strictly vertically transmitted, feminizing microsporidia endosymbionts of amphipod crustaceans.</title>
        <authorList>
            <person name="Cormier A."/>
            <person name="Chebbi M.A."/>
            <person name="Giraud I."/>
            <person name="Wattier R."/>
            <person name="Teixeira M."/>
            <person name="Gilbert C."/>
            <person name="Rigaud T."/>
            <person name="Cordaux R."/>
        </authorList>
    </citation>
    <scope>NUCLEOTIDE SEQUENCE [LARGE SCALE GENOMIC DNA]</scope>
    <source>
        <strain evidence="2 3">Ou3-Ou53</strain>
    </source>
</reference>
<dbReference type="GO" id="GO:0003697">
    <property type="term" value="F:single-stranded DNA binding"/>
    <property type="evidence" value="ECO:0007669"/>
    <property type="project" value="TreeGrafter"/>
</dbReference>
<dbReference type="OrthoDB" id="300780at2759"/>
<dbReference type="InterPro" id="IPR018326">
    <property type="entry name" value="Rad4_beta-hairpin_dom1"/>
</dbReference>
<dbReference type="GO" id="GO:0003684">
    <property type="term" value="F:damaged DNA binding"/>
    <property type="evidence" value="ECO:0007669"/>
    <property type="project" value="InterPro"/>
</dbReference>
<sequence>MSSDEGWEEVFENDISLKIDSKEVKTRREIMFDIAKWMMKIYLDIFEDFDVPEVSETIDYNIKRQLTNKFVDKDDPNNYNNNLKLFKSFKYYGIFSRIYFVFNKNTTSFIETCVNNKIIENKEKWNGCVFYIDTNFEIEDYSWHFSRNIKHHSIFLYVLDKLKNTDLKVKESPFFELDRNRLKILPSSLSKFLKHPLYVLQSQLRYNLSICPKRPVCGYFKGEPVFLRKNIIKLKTQSQFYKLGKEIVSEKPFKTHGDIKLYSEYQTKDIVIEDMREGYTQDYFHENHVPRNCIFIENEYSEQVCKILNLEHRRCFRGFKRSLPFHSGVFIYKKDAFLFSNFLFEYSENIRRAHENERKLEALNNWRKIFKTVTKFLEIRKKLGLTE</sequence>
<dbReference type="SMART" id="SM01030">
    <property type="entry name" value="BHD_1"/>
    <property type="match status" value="1"/>
</dbReference>
<dbReference type="Pfam" id="PF10403">
    <property type="entry name" value="BHD_1"/>
    <property type="match status" value="1"/>
</dbReference>
<proteinExistence type="predicted"/>
<keyword evidence="3" id="KW-1185">Reference proteome</keyword>
<gene>
    <name evidence="2" type="primary">Xpc</name>
    <name evidence="2" type="ORF">NGRA_0634</name>
</gene>